<reference evidence="1 2" key="1">
    <citation type="submission" date="2024-07" db="EMBL/GenBank/DDBJ databases">
        <title>Enhanced genomic and transcriptomic resources for Trichinella pseudospiralis and T. spiralis underpin the discovery of pronounced molecular differences between stages and species.</title>
        <authorList>
            <person name="Pasi K.K."/>
            <person name="La Rosa G."/>
            <person name="Gomez-Morales M.A."/>
            <person name="Tosini F."/>
            <person name="Sumanam S."/>
            <person name="Young N.D."/>
            <person name="Chang B.C."/>
            <person name="Robin G.B."/>
        </authorList>
    </citation>
    <scope>NUCLEOTIDE SEQUENCE [LARGE SCALE GENOMIC DNA]</scope>
    <source>
        <strain evidence="1">ISS534</strain>
    </source>
</reference>
<dbReference type="Pfam" id="PF04032">
    <property type="entry name" value="Rpr2"/>
    <property type="match status" value="1"/>
</dbReference>
<accession>A0ABR3KT03</accession>
<dbReference type="EMBL" id="JBEUSY010000165">
    <property type="protein sequence ID" value="KAL1243707.1"/>
    <property type="molecule type" value="Genomic_DNA"/>
</dbReference>
<dbReference type="InterPro" id="IPR007175">
    <property type="entry name" value="Rpr2/Snm1/Rpp21"/>
</dbReference>
<dbReference type="Proteomes" id="UP001558632">
    <property type="component" value="Unassembled WGS sequence"/>
</dbReference>
<dbReference type="Gene3D" id="6.20.50.20">
    <property type="match status" value="1"/>
</dbReference>
<organism evidence="1 2">
    <name type="scientific">Trichinella spiralis</name>
    <name type="common">Trichina worm</name>
    <dbReference type="NCBI Taxonomy" id="6334"/>
    <lineage>
        <taxon>Eukaryota</taxon>
        <taxon>Metazoa</taxon>
        <taxon>Ecdysozoa</taxon>
        <taxon>Nematoda</taxon>
        <taxon>Enoplea</taxon>
        <taxon>Dorylaimia</taxon>
        <taxon>Trichinellida</taxon>
        <taxon>Trichinellidae</taxon>
        <taxon>Trichinella</taxon>
    </lineage>
</organism>
<gene>
    <name evidence="1" type="ORF">TSPI_01212</name>
</gene>
<comment type="caution">
    <text evidence="1">The sequence shown here is derived from an EMBL/GenBank/DDBJ whole genome shotgun (WGS) entry which is preliminary data.</text>
</comment>
<evidence type="ECO:0000313" key="1">
    <source>
        <dbReference type="EMBL" id="KAL1243707.1"/>
    </source>
</evidence>
<name>A0ABR3KT03_TRISP</name>
<evidence type="ECO:0000313" key="2">
    <source>
        <dbReference type="Proteomes" id="UP001558632"/>
    </source>
</evidence>
<protein>
    <submittedName>
        <fullName evidence="1">Ribonuclease P protein component</fullName>
    </submittedName>
</protein>
<sequence>MYQRVNFLYLAASLQKAQVKLHPEMKRTFCKKCHALLLPHLKNANIKICKMGRANLKIHCKVCGTYKRYPVNKNYCLAIEKQEQEASVKKNCIEIYMGLIIL</sequence>
<proteinExistence type="predicted"/>
<keyword evidence="2" id="KW-1185">Reference proteome</keyword>